<keyword evidence="1" id="KW-0732">Signal</keyword>
<accession>A0ABQ5TVK6</accession>
<reference evidence="2" key="2">
    <citation type="submission" date="2023-01" db="EMBL/GenBank/DDBJ databases">
        <title>Draft genome sequence of Methylophaga thalassica strain NBRC 102424.</title>
        <authorList>
            <person name="Sun Q."/>
            <person name="Mori K."/>
        </authorList>
    </citation>
    <scope>NUCLEOTIDE SEQUENCE</scope>
    <source>
        <strain evidence="2">NBRC 102424</strain>
    </source>
</reference>
<feature type="chain" id="PRO_5047051731" description="Lipoprotein" evidence="1">
    <location>
        <begin position="24"/>
        <end position="217"/>
    </location>
</feature>
<proteinExistence type="predicted"/>
<dbReference type="EMBL" id="BSND01000005">
    <property type="protein sequence ID" value="GLQ00015.1"/>
    <property type="molecule type" value="Genomic_DNA"/>
</dbReference>
<sequence>MLRYRTPFITLFLALSACSSPYAEHPIKPIRSSQSLNDIWDNDYRFFIGHPTPDRFSVCHSMSCYKISEASINKQDWQNILTLFANNDSAEDERHAVQQAIASLEFLVGIQISSQHDLARNQIASNRYGQMDCVDEATNTSVYLRMLENAGVLTWHTTASRMSRGIFQGQAPHNTATMIDTQTQIRYAVDSWFYENGKAPVIINLDKWMSGWEPEQQ</sequence>
<feature type="signal peptide" evidence="1">
    <location>
        <begin position="1"/>
        <end position="23"/>
    </location>
</feature>
<evidence type="ECO:0000256" key="1">
    <source>
        <dbReference type="SAM" id="SignalP"/>
    </source>
</evidence>
<name>A0ABQ5TVK6_9GAMM</name>
<comment type="caution">
    <text evidence="2">The sequence shown here is derived from an EMBL/GenBank/DDBJ whole genome shotgun (WGS) entry which is preliminary data.</text>
</comment>
<dbReference type="PROSITE" id="PS51257">
    <property type="entry name" value="PROKAR_LIPOPROTEIN"/>
    <property type="match status" value="1"/>
</dbReference>
<organism evidence="2 3">
    <name type="scientific">Methylophaga thalassica</name>
    <dbReference type="NCBI Taxonomy" id="40223"/>
    <lineage>
        <taxon>Bacteria</taxon>
        <taxon>Pseudomonadati</taxon>
        <taxon>Pseudomonadota</taxon>
        <taxon>Gammaproteobacteria</taxon>
        <taxon>Thiotrichales</taxon>
        <taxon>Piscirickettsiaceae</taxon>
        <taxon>Methylophaga</taxon>
    </lineage>
</organism>
<gene>
    <name evidence="2" type="ORF">GCM10007891_18680</name>
</gene>
<evidence type="ECO:0000313" key="3">
    <source>
        <dbReference type="Proteomes" id="UP001161423"/>
    </source>
</evidence>
<keyword evidence="3" id="KW-1185">Reference proteome</keyword>
<protein>
    <recommendedName>
        <fullName evidence="4">Lipoprotein</fullName>
    </recommendedName>
</protein>
<reference evidence="2" key="1">
    <citation type="journal article" date="2014" name="Int. J. Syst. Evol. Microbiol.">
        <title>Complete genome of a new Firmicutes species belonging to the dominant human colonic microbiota ('Ruminococcus bicirculans') reveals two chromosomes and a selective capacity to utilize plant glucans.</title>
        <authorList>
            <consortium name="NISC Comparative Sequencing Program"/>
            <person name="Wegmann U."/>
            <person name="Louis P."/>
            <person name="Goesmann A."/>
            <person name="Henrissat B."/>
            <person name="Duncan S.H."/>
            <person name="Flint H.J."/>
        </authorList>
    </citation>
    <scope>NUCLEOTIDE SEQUENCE</scope>
    <source>
        <strain evidence="2">NBRC 102424</strain>
    </source>
</reference>
<dbReference type="Proteomes" id="UP001161423">
    <property type="component" value="Unassembled WGS sequence"/>
</dbReference>
<evidence type="ECO:0008006" key="4">
    <source>
        <dbReference type="Google" id="ProtNLM"/>
    </source>
</evidence>
<evidence type="ECO:0000313" key="2">
    <source>
        <dbReference type="EMBL" id="GLQ00015.1"/>
    </source>
</evidence>